<dbReference type="Proteomes" id="UP001398420">
    <property type="component" value="Unassembled WGS sequence"/>
</dbReference>
<evidence type="ECO:0000256" key="1">
    <source>
        <dbReference type="SAM" id="Phobius"/>
    </source>
</evidence>
<keyword evidence="1" id="KW-0472">Membrane</keyword>
<evidence type="ECO:0000313" key="2">
    <source>
        <dbReference type="EMBL" id="MEL5986833.1"/>
    </source>
</evidence>
<name>A0ABU9LGT7_9BACL</name>
<protein>
    <submittedName>
        <fullName evidence="2">Uncharacterized protein</fullName>
    </submittedName>
</protein>
<gene>
    <name evidence="2" type="ORF">AAF454_00190</name>
</gene>
<keyword evidence="1" id="KW-1133">Transmembrane helix</keyword>
<feature type="transmembrane region" description="Helical" evidence="1">
    <location>
        <begin position="5"/>
        <end position="24"/>
    </location>
</feature>
<proteinExistence type="predicted"/>
<evidence type="ECO:0000313" key="3">
    <source>
        <dbReference type="Proteomes" id="UP001398420"/>
    </source>
</evidence>
<feature type="transmembrane region" description="Helical" evidence="1">
    <location>
        <begin position="99"/>
        <end position="123"/>
    </location>
</feature>
<feature type="transmembrane region" description="Helical" evidence="1">
    <location>
        <begin position="30"/>
        <end position="48"/>
    </location>
</feature>
<dbReference type="EMBL" id="JBCEWA010000001">
    <property type="protein sequence ID" value="MEL5986833.1"/>
    <property type="molecule type" value="Genomic_DNA"/>
</dbReference>
<keyword evidence="1" id="KW-0812">Transmembrane</keyword>
<keyword evidence="3" id="KW-1185">Reference proteome</keyword>
<organism evidence="2 3">
    <name type="scientific">Kurthia gibsonii</name>
    <dbReference type="NCBI Taxonomy" id="33946"/>
    <lineage>
        <taxon>Bacteria</taxon>
        <taxon>Bacillati</taxon>
        <taxon>Bacillota</taxon>
        <taxon>Bacilli</taxon>
        <taxon>Bacillales</taxon>
        <taxon>Caryophanaceae</taxon>
        <taxon>Kurthia</taxon>
    </lineage>
</organism>
<accession>A0ABU9LGT7</accession>
<dbReference type="RefSeq" id="WP_121175831.1">
    <property type="nucleotide sequence ID" value="NZ_JBCEWA010000001.1"/>
</dbReference>
<comment type="caution">
    <text evidence="2">The sequence shown here is derived from an EMBL/GenBank/DDBJ whole genome shotgun (WGS) entry which is preliminary data.</text>
</comment>
<feature type="transmembrane region" description="Helical" evidence="1">
    <location>
        <begin position="60"/>
        <end position="79"/>
    </location>
</feature>
<reference evidence="2 3" key="1">
    <citation type="submission" date="2024-04" db="EMBL/GenBank/DDBJ databases">
        <authorList>
            <person name="Wu Y.S."/>
            <person name="Zhang L."/>
        </authorList>
    </citation>
    <scope>NUCLEOTIDE SEQUENCE [LARGE SCALE GENOMIC DNA]</scope>
    <source>
        <strain evidence="2 3">KG-01</strain>
    </source>
</reference>
<sequence>MNRRIFVFLIIEVLLIVCLGLAAFTEVYYLTFLILLLTPAALMIMLLNSNHKKGSKGSRVIFFSIIFYYYIQLNVSVIIDDDYIWKGPFRFPDMIESDGGVFALMIIVSASLLVAFIAIYELTAMYERNNKKRIINEMDEK</sequence>